<sequence length="131" mass="14483">MKKTMNEFKEFIAKGNVVSMAVGVVMGGAFGTIVKSLTNDILMPFVGILLGGINFKGLMFEIGEAQIGYGAFIQSVIDFLIISACMFFFVKAFAIFQKKEEKVEEVEEGPSEDIVLLQEIRDLLKENSQSK</sequence>
<proteinExistence type="predicted"/>
<accession>A0AC61R826</accession>
<dbReference type="Proteomes" id="UP000308836">
    <property type="component" value="Unassembled WGS sequence"/>
</dbReference>
<keyword evidence="2" id="KW-1185">Reference proteome</keyword>
<organism evidence="1 2">
    <name type="scientific">Dubosiella muris</name>
    <dbReference type="NCBI Taxonomy" id="3038133"/>
    <lineage>
        <taxon>Bacteria</taxon>
        <taxon>Bacillati</taxon>
        <taxon>Bacillota</taxon>
        <taxon>Erysipelotrichia</taxon>
        <taxon>Erysipelotrichales</taxon>
        <taxon>Erysipelotrichaceae</taxon>
        <taxon>Dubosiella</taxon>
    </lineage>
</organism>
<dbReference type="EMBL" id="SRYG01000007">
    <property type="protein sequence ID" value="TGY66336.1"/>
    <property type="molecule type" value="Genomic_DNA"/>
</dbReference>
<reference evidence="1" key="1">
    <citation type="submission" date="2019-04" db="EMBL/GenBank/DDBJ databases">
        <title>Microbes associate with the intestines of laboratory mice.</title>
        <authorList>
            <person name="Navarre W."/>
            <person name="Wong E."/>
            <person name="Huang K."/>
            <person name="Tropini C."/>
            <person name="Ng K."/>
            <person name="Yu B."/>
        </authorList>
    </citation>
    <scope>NUCLEOTIDE SEQUENCE</scope>
    <source>
        <strain evidence="1">NM09_H32</strain>
    </source>
</reference>
<protein>
    <submittedName>
        <fullName evidence="1">Large-conductance mechanosensitive channel protein MscL</fullName>
    </submittedName>
</protein>
<comment type="caution">
    <text evidence="1">The sequence shown here is derived from an EMBL/GenBank/DDBJ whole genome shotgun (WGS) entry which is preliminary data.</text>
</comment>
<gene>
    <name evidence="1" type="primary">mscL</name>
    <name evidence="1" type="ORF">E5336_04550</name>
</gene>
<evidence type="ECO:0000313" key="2">
    <source>
        <dbReference type="Proteomes" id="UP000308836"/>
    </source>
</evidence>
<evidence type="ECO:0000313" key="1">
    <source>
        <dbReference type="EMBL" id="TGY66336.1"/>
    </source>
</evidence>
<name>A0AC61R826_9FIRM</name>